<feature type="transmembrane region" description="Helical" evidence="1">
    <location>
        <begin position="6"/>
        <end position="25"/>
    </location>
</feature>
<proteinExistence type="predicted"/>
<dbReference type="PROSITE" id="PS51257">
    <property type="entry name" value="PROKAR_LIPOPROTEIN"/>
    <property type="match status" value="1"/>
</dbReference>
<evidence type="ECO:0000313" key="2">
    <source>
        <dbReference type="EMBL" id="CAG6781130.1"/>
    </source>
</evidence>
<organism evidence="2">
    <name type="scientific">Cacopsylla melanoneura</name>
    <dbReference type="NCBI Taxonomy" id="428564"/>
    <lineage>
        <taxon>Eukaryota</taxon>
        <taxon>Metazoa</taxon>
        <taxon>Ecdysozoa</taxon>
        <taxon>Arthropoda</taxon>
        <taxon>Hexapoda</taxon>
        <taxon>Insecta</taxon>
        <taxon>Pterygota</taxon>
        <taxon>Neoptera</taxon>
        <taxon>Paraneoptera</taxon>
        <taxon>Hemiptera</taxon>
        <taxon>Sternorrhyncha</taxon>
        <taxon>Psylloidea</taxon>
        <taxon>Psyllidae</taxon>
        <taxon>Psyllinae</taxon>
        <taxon>Cacopsylla</taxon>
    </lineage>
</organism>
<keyword evidence="1" id="KW-0472">Membrane</keyword>
<dbReference type="EMBL" id="HBUF01621512">
    <property type="protein sequence ID" value="CAG6781130.1"/>
    <property type="molecule type" value="Transcribed_RNA"/>
</dbReference>
<reference evidence="2" key="1">
    <citation type="submission" date="2021-05" db="EMBL/GenBank/DDBJ databases">
        <authorList>
            <person name="Alioto T."/>
            <person name="Alioto T."/>
            <person name="Gomez Garrido J."/>
        </authorList>
    </citation>
    <scope>NUCLEOTIDE SEQUENCE</scope>
</reference>
<sequence>MDKPLIVSTIIIITSCVLTLLFLNVKHDGSQYSMPFIVACQCRQRRIQKFSTICNINKLTMQKLMKIPTRFANSFGADFVPKFANLDKILLARKLILLISHFVDLFPLLLICSCFSMLTNHHTLNCILHSYLGLTELFTKKISPPNNLCSLVTSQLISLFG</sequence>
<dbReference type="EMBL" id="HBUF01006629">
    <property type="protein sequence ID" value="CAG6607132.1"/>
    <property type="molecule type" value="Transcribed_RNA"/>
</dbReference>
<evidence type="ECO:0000256" key="1">
    <source>
        <dbReference type="SAM" id="Phobius"/>
    </source>
</evidence>
<accession>A0A8D9BAC2</accession>
<keyword evidence="1" id="KW-0812">Transmembrane</keyword>
<keyword evidence="1" id="KW-1133">Transmembrane helix</keyword>
<name>A0A8D9BAC2_9HEMI</name>
<dbReference type="EMBL" id="HBUF01621511">
    <property type="protein sequence ID" value="CAG6781125.1"/>
    <property type="molecule type" value="Transcribed_RNA"/>
</dbReference>
<feature type="transmembrane region" description="Helical" evidence="1">
    <location>
        <begin position="95"/>
        <end position="118"/>
    </location>
</feature>
<dbReference type="AlphaFoldDB" id="A0A8D9BAC2"/>
<protein>
    <submittedName>
        <fullName evidence="2">Uncharacterized protein</fullName>
    </submittedName>
</protein>